<dbReference type="Proteomes" id="UP000054805">
    <property type="component" value="Unassembled WGS sequence"/>
</dbReference>
<dbReference type="EMBL" id="JYDS01000971">
    <property type="protein sequence ID" value="KRY99979.1"/>
    <property type="molecule type" value="Genomic_DNA"/>
</dbReference>
<accession>A0A0V1GNW3</accession>
<proteinExistence type="predicted"/>
<keyword evidence="2" id="KW-1185">Reference proteome</keyword>
<evidence type="ECO:0000313" key="1">
    <source>
        <dbReference type="EMBL" id="KRY99979.1"/>
    </source>
</evidence>
<reference evidence="1 2" key="1">
    <citation type="submission" date="2015-01" db="EMBL/GenBank/DDBJ databases">
        <title>Evolution of Trichinella species and genotypes.</title>
        <authorList>
            <person name="Korhonen P.K."/>
            <person name="Edoardo P."/>
            <person name="Giuseppe L.R."/>
            <person name="Gasser R.B."/>
        </authorList>
    </citation>
    <scope>NUCLEOTIDE SEQUENCE [LARGE SCALE GENOMIC DNA]</scope>
    <source>
        <strain evidence="1">ISS588</strain>
    </source>
</reference>
<dbReference type="AlphaFoldDB" id="A0A0V1GNW3"/>
<gene>
    <name evidence="1" type="ORF">T4B_8788</name>
</gene>
<name>A0A0V1GNW3_TRIPS</name>
<organism evidence="1 2">
    <name type="scientific">Trichinella pseudospiralis</name>
    <name type="common">Parasitic roundworm</name>
    <dbReference type="NCBI Taxonomy" id="6337"/>
    <lineage>
        <taxon>Eukaryota</taxon>
        <taxon>Metazoa</taxon>
        <taxon>Ecdysozoa</taxon>
        <taxon>Nematoda</taxon>
        <taxon>Enoplea</taxon>
        <taxon>Dorylaimia</taxon>
        <taxon>Trichinellida</taxon>
        <taxon>Trichinellidae</taxon>
        <taxon>Trichinella</taxon>
    </lineage>
</organism>
<evidence type="ECO:0000313" key="2">
    <source>
        <dbReference type="Proteomes" id="UP000054805"/>
    </source>
</evidence>
<comment type="caution">
    <text evidence="1">The sequence shown here is derived from an EMBL/GenBank/DDBJ whole genome shotgun (WGS) entry which is preliminary data.</text>
</comment>
<sequence>MIYEIELKQSIEWDRETSEFNDNREPTKRNVRKKRNVQNGMESADCLWSQYVQNEIHALNFLAILEIKYTNLPAAERFFLTSSIIYGSFSSTVTSPCYHPFANSCICGFNARGPNSVTASGNAPGIALGHKKFTYANIYIAYGYASGYASGIFSKISKFSEFLPQALPQATPQGKLKFAYPLRLRPRHFIAQYLPLGYVNICICKFFVPQGYAWGVA</sequence>
<protein>
    <submittedName>
        <fullName evidence="1">Uncharacterized protein</fullName>
    </submittedName>
</protein>